<dbReference type="RefSeq" id="WP_068970445.1">
    <property type="nucleotide sequence ID" value="NZ_CBDRMI010000025.1"/>
</dbReference>
<sequence length="100" mass="10894">MIAQQNDDWRPAPADCPVDLVVDGELFQVTVRADGGYSSKWTSGPNPGYGFGSSGPRVAWQSDDGLPPAPLPLPLPTIRDHRESIREFLSNINPETGYLD</sequence>
<protein>
    <submittedName>
        <fullName evidence="3">Uncharacterized protein</fullName>
    </submittedName>
</protein>
<evidence type="ECO:0000313" key="3">
    <source>
        <dbReference type="EMBL" id="WFP23135.1"/>
    </source>
</evidence>
<evidence type="ECO:0000313" key="4">
    <source>
        <dbReference type="Proteomes" id="UP001152308"/>
    </source>
</evidence>
<proteinExistence type="predicted"/>
<dbReference type="Proteomes" id="UP001152308">
    <property type="component" value="Unassembled WGS sequence"/>
</dbReference>
<dbReference type="AlphaFoldDB" id="A0AAX3T1X2"/>
<keyword evidence="4" id="KW-1185">Reference proteome</keyword>
<evidence type="ECO:0000313" key="2">
    <source>
        <dbReference type="EMBL" id="MDF6103378.1"/>
    </source>
</evidence>
<dbReference type="Proteomes" id="UP001213504">
    <property type="component" value="Chromosome"/>
</dbReference>
<gene>
    <name evidence="2" type="ORF">L2299_20240</name>
    <name evidence="3" type="ORF">P9A14_13150</name>
</gene>
<accession>A0AAX3T1X2</accession>
<evidence type="ECO:0000313" key="5">
    <source>
        <dbReference type="Proteomes" id="UP001213504"/>
    </source>
</evidence>
<reference evidence="3" key="3">
    <citation type="submission" date="2023-04" db="EMBL/GenBank/DDBJ databases">
        <title>Complete genome sequence of a phthalic acid esters degrading bacterial strain.</title>
        <authorList>
            <person name="Weng L."/>
            <person name="Jia Y."/>
            <person name="Ren L."/>
        </authorList>
    </citation>
    <scope>NUCLEOTIDE SEQUENCE</scope>
    <source>
        <strain evidence="3">RL-LY01</strain>
    </source>
</reference>
<evidence type="ECO:0000256" key="1">
    <source>
        <dbReference type="SAM" id="MobiDB-lite"/>
    </source>
</evidence>
<feature type="region of interest" description="Disordered" evidence="1">
    <location>
        <begin position="37"/>
        <end position="57"/>
    </location>
</feature>
<dbReference type="EMBL" id="JAKJLQ010000022">
    <property type="protein sequence ID" value="MDF6103378.1"/>
    <property type="molecule type" value="Genomic_DNA"/>
</dbReference>
<reference evidence="2" key="1">
    <citation type="journal article" date="2022" name="Data Brief">
        <title>Draft genome sequence data of Gordonia hongkongensis strain EUFUS-Z928 isolated from the octocoral Eunicea fusca.</title>
        <authorList>
            <person name="Sanchez-Suarez J."/>
            <person name="Diaz L."/>
            <person name="Melo-Bolivar J."/>
            <person name="Villamil L."/>
        </authorList>
    </citation>
    <scope>NUCLEOTIDE SEQUENCE</scope>
    <source>
        <strain evidence="2">EUFUS-Z928</strain>
    </source>
</reference>
<organism evidence="3 5">
    <name type="scientific">Gordonia hongkongensis</name>
    <dbReference type="NCBI Taxonomy" id="1701090"/>
    <lineage>
        <taxon>Bacteria</taxon>
        <taxon>Bacillati</taxon>
        <taxon>Actinomycetota</taxon>
        <taxon>Actinomycetes</taxon>
        <taxon>Mycobacteriales</taxon>
        <taxon>Gordoniaceae</taxon>
        <taxon>Gordonia</taxon>
    </lineage>
</organism>
<reference evidence="2" key="2">
    <citation type="submission" date="2022-01" db="EMBL/GenBank/DDBJ databases">
        <authorList>
            <person name="Sanchez-Suarez J."/>
            <person name="Villamil L."/>
            <person name="Diaz L.E."/>
        </authorList>
    </citation>
    <scope>NUCLEOTIDE SEQUENCE</scope>
    <source>
        <strain evidence="2">EUFUS-Z928</strain>
    </source>
</reference>
<dbReference type="EMBL" id="CP121270">
    <property type="protein sequence ID" value="WFP23135.1"/>
    <property type="molecule type" value="Genomic_DNA"/>
</dbReference>
<name>A0AAX3T1X2_9ACTN</name>